<dbReference type="EMBL" id="KF017583">
    <property type="protein sequence ID" value="AGT99247.1"/>
    <property type="molecule type" value="Genomic_DNA"/>
</dbReference>
<evidence type="ECO:0000313" key="2">
    <source>
        <dbReference type="Proteomes" id="UP000243849"/>
    </source>
</evidence>
<reference evidence="1 2" key="1">
    <citation type="submission" date="2013-05" db="EMBL/GenBank/DDBJ databases">
        <title>Genome organization and molecular characterization of porcine cytomegalovirus.</title>
        <authorList>
            <person name="Gu W."/>
            <person name="Zhou L."/>
            <person name="Ge X."/>
            <person name="Guo X."/>
            <person name="Yang H."/>
        </authorList>
    </citation>
    <scope>NUCLEOTIDE SEQUENCE [LARGE SCALE GENOMIC DNA]</scope>
    <source>
        <strain evidence="1 2">BJ09</strain>
    </source>
</reference>
<proteinExistence type="predicted"/>
<dbReference type="InterPro" id="IPR008649">
    <property type="entry name" value="Herpes_UL82/UL83"/>
</dbReference>
<dbReference type="Proteomes" id="UP000243849">
    <property type="component" value="Segment"/>
</dbReference>
<keyword evidence="2" id="KW-1185">Reference proteome</keyword>
<name>U3GTE8_9BETA</name>
<organism evidence="1 2">
    <name type="scientific">Suid betaherpesvirus 2</name>
    <dbReference type="NCBI Taxonomy" id="1608255"/>
    <lineage>
        <taxon>Viruses</taxon>
        <taxon>Duplodnaviria</taxon>
        <taxon>Heunggongvirae</taxon>
        <taxon>Peploviricota</taxon>
        <taxon>Herviviricetes</taxon>
        <taxon>Herpesvirales</taxon>
        <taxon>Orthoherpesviridae</taxon>
        <taxon>Betaherpesvirinae</taxon>
        <taxon>Roseolovirus</taxon>
        <taxon>Roseolovirus suidbeta2</taxon>
    </lineage>
</organism>
<protein>
    <submittedName>
        <fullName evidence="1">Major tegument phosphoprotein pp65</fullName>
    </submittedName>
</protein>
<accession>U3GTE8</accession>
<gene>
    <name evidence="1" type="primary">U54B</name>
</gene>
<sequence>MAKHTETNLLSLIVSPDKAYSPSERSKVLSLGHSIHTRTDAVILAGADTFTPFGVTLSASYGRLGAPIFIVSNPGARTREPIRLNLIAIPIVEVTDKFLVYTTLTEDKENNRKAPRRAKASRVDVSHVDTESTRTLTISVYGLHWSIITTPRQHELGANLYFQSIWDCAYYPDAFRPMYSTHPGIFVRQVRVTGDDQYMVSLRYHPTESPPSPPKDLMVKIELHINSLDSEAVILYKRAPSMVPVPGRNCVDVLCPEDVRLIPGEVKHVRISNQYITNHHTGLFIPEVFEDVTVYPKVWNEGESLIASFLSNKDSVSVVGEGYKIGCVYFLKNPFVNRQHGNDEPSQSITLKLDTANKTVSFLGIEIPLDALETLVMDQTATSTAEVTLHCEGRV</sequence>
<dbReference type="KEGG" id="vg:16747442"/>
<dbReference type="GeneID" id="16747442"/>
<evidence type="ECO:0000313" key="1">
    <source>
        <dbReference type="EMBL" id="AGT99247.1"/>
    </source>
</evidence>
<dbReference type="RefSeq" id="YP_008492992.1">
    <property type="nucleotide sequence ID" value="NC_022233.1"/>
</dbReference>
<dbReference type="Pfam" id="PF05784">
    <property type="entry name" value="Herpes_UL82_83"/>
    <property type="match status" value="1"/>
</dbReference>